<dbReference type="InterPro" id="IPR025738">
    <property type="entry name" value="BatD"/>
</dbReference>
<name>A0A1T5D585_9FLAO</name>
<evidence type="ECO:0000313" key="3">
    <source>
        <dbReference type="Proteomes" id="UP000191112"/>
    </source>
</evidence>
<proteinExistence type="predicted"/>
<dbReference type="PANTHER" id="PTHR40940">
    <property type="entry name" value="PROTEIN BATD-RELATED"/>
    <property type="match status" value="1"/>
</dbReference>
<dbReference type="STRING" id="619805.SAMN05660477_00651"/>
<feature type="transmembrane region" description="Helical" evidence="1">
    <location>
        <begin position="433"/>
        <end position="453"/>
    </location>
</feature>
<dbReference type="Proteomes" id="UP000191112">
    <property type="component" value="Unassembled WGS sequence"/>
</dbReference>
<reference evidence="2 3" key="1">
    <citation type="submission" date="2017-02" db="EMBL/GenBank/DDBJ databases">
        <authorList>
            <person name="Peterson S.W."/>
        </authorList>
    </citation>
    <scope>NUCLEOTIDE SEQUENCE [LARGE SCALE GENOMIC DNA]</scope>
    <source>
        <strain evidence="2 3">DSM 22323</strain>
    </source>
</reference>
<accession>A0A1T5D585</accession>
<dbReference type="OrthoDB" id="2079210at2"/>
<sequence length="589" mass="66719">MKHIWFSFILSIFSTITSYGQVYISSETNVKETTTNDIISLTIAVEISGEDQVQESPIKLPDFQRFDVLDYNSEQNTIIDPVRKVRVNQMVYQFLLQPKQSGSIKIGSALVKVNGKMYKSEPFDILVRDVSKRIPDNTRNLASQNNQTYLNVKLDDHEVYKNQPVVATLSVITRDVDNFRKVKNIQTPKSGNILVQPISLTRSDIEQDSKSGLLSQIVGIYIIFPKEAGPVEVPAFTAEIVDHGATRLASNRTNISVKHLPAGAPEDFNNFVGNFSIDMTNVESLPQPIEINKPLDIVVKLIGRGNLSAHNMPKIIPTEDYDVFPPKLVKNLKVEKEGIVGDIEAHYVIVPKKAGNIAIKTEKMAFFNPEKKLYKDLGEKSIVLRAMTSLEIENAKSTMQKVNEYTNTVLDKVNTPVLQTETLKLSENKGMNWQVIFGNLALIGAMGMVIYLVRNRYQKKKLASIIKEEQLKSRPKITTIEETEALLRSKSSLNLTSHFNYLENLLIQKKYSEFFTEFANLEAEVDVKSNHKFGHPYAHHLKQTNENLYQKYTLIKDSLNTEKYSPIINGEKLDYILIQSKEVFSAIEN</sequence>
<dbReference type="EMBL" id="FUYZ01000001">
    <property type="protein sequence ID" value="SKB66928.1"/>
    <property type="molecule type" value="Genomic_DNA"/>
</dbReference>
<keyword evidence="1" id="KW-1133">Transmembrane helix</keyword>
<dbReference type="Pfam" id="PF13584">
    <property type="entry name" value="BatD"/>
    <property type="match status" value="1"/>
</dbReference>
<dbReference type="AlphaFoldDB" id="A0A1T5D585"/>
<organism evidence="2 3">
    <name type="scientific">Soonwooa buanensis</name>
    <dbReference type="NCBI Taxonomy" id="619805"/>
    <lineage>
        <taxon>Bacteria</taxon>
        <taxon>Pseudomonadati</taxon>
        <taxon>Bacteroidota</taxon>
        <taxon>Flavobacteriia</taxon>
        <taxon>Flavobacteriales</taxon>
        <taxon>Weeksellaceae</taxon>
        <taxon>Chryseobacterium group</taxon>
        <taxon>Soonwooa</taxon>
    </lineage>
</organism>
<keyword evidence="1" id="KW-0812">Transmembrane</keyword>
<dbReference type="RefSeq" id="WP_079665912.1">
    <property type="nucleotide sequence ID" value="NZ_FUYZ01000001.1"/>
</dbReference>
<dbReference type="PANTHER" id="PTHR40940:SF2">
    <property type="entry name" value="BATD"/>
    <property type="match status" value="1"/>
</dbReference>
<evidence type="ECO:0000256" key="1">
    <source>
        <dbReference type="SAM" id="Phobius"/>
    </source>
</evidence>
<gene>
    <name evidence="2" type="ORF">SAMN05660477_00651</name>
</gene>
<keyword evidence="1" id="KW-0472">Membrane</keyword>
<evidence type="ECO:0000313" key="2">
    <source>
        <dbReference type="EMBL" id="SKB66928.1"/>
    </source>
</evidence>
<keyword evidence="3" id="KW-1185">Reference proteome</keyword>
<protein>
    <submittedName>
        <fullName evidence="2">Oxygen tolerance</fullName>
    </submittedName>
</protein>